<reference evidence="1 2" key="1">
    <citation type="journal article" date="2014" name="Agronomy (Basel)">
        <title>A Draft Genome Sequence for Ensete ventricosum, the Drought-Tolerant Tree Against Hunger.</title>
        <authorList>
            <person name="Harrison J."/>
            <person name="Moore K.A."/>
            <person name="Paszkiewicz K."/>
            <person name="Jones T."/>
            <person name="Grant M."/>
            <person name="Ambacheew D."/>
            <person name="Muzemil S."/>
            <person name="Studholme D.J."/>
        </authorList>
    </citation>
    <scope>NUCLEOTIDE SEQUENCE [LARGE SCALE GENOMIC DNA]</scope>
</reference>
<dbReference type="AlphaFoldDB" id="A0A426XNS6"/>
<organism evidence="1 2">
    <name type="scientific">Ensete ventricosum</name>
    <name type="common">Abyssinian banana</name>
    <name type="synonym">Musa ensete</name>
    <dbReference type="NCBI Taxonomy" id="4639"/>
    <lineage>
        <taxon>Eukaryota</taxon>
        <taxon>Viridiplantae</taxon>
        <taxon>Streptophyta</taxon>
        <taxon>Embryophyta</taxon>
        <taxon>Tracheophyta</taxon>
        <taxon>Spermatophyta</taxon>
        <taxon>Magnoliopsida</taxon>
        <taxon>Liliopsida</taxon>
        <taxon>Zingiberales</taxon>
        <taxon>Musaceae</taxon>
        <taxon>Ensete</taxon>
    </lineage>
</organism>
<comment type="caution">
    <text evidence="1">The sequence shown here is derived from an EMBL/GenBank/DDBJ whole genome shotgun (WGS) entry which is preliminary data.</text>
</comment>
<gene>
    <name evidence="1" type="ORF">B296_00058037</name>
</gene>
<proteinExistence type="predicted"/>
<sequence>MANLLGLLGEGPLEARWASLTLKSQVWASRADAQLVCWGLLCPPLVKEIYTSPSKTLLDNAAKNLVMHHHFSIDLIDRVYDSKRVVNELSKIIDGLRVKVRKLKEEAGPVVVAIAKARVNEVTQ</sequence>
<accession>A0A426XNS6</accession>
<dbReference type="Proteomes" id="UP000287651">
    <property type="component" value="Unassembled WGS sequence"/>
</dbReference>
<protein>
    <submittedName>
        <fullName evidence="1">Uncharacterized protein</fullName>
    </submittedName>
</protein>
<evidence type="ECO:0000313" key="2">
    <source>
        <dbReference type="Proteomes" id="UP000287651"/>
    </source>
</evidence>
<name>A0A426XNS6_ENSVE</name>
<evidence type="ECO:0000313" key="1">
    <source>
        <dbReference type="EMBL" id="RRT41146.1"/>
    </source>
</evidence>
<dbReference type="EMBL" id="AMZH03018824">
    <property type="protein sequence ID" value="RRT41146.1"/>
    <property type="molecule type" value="Genomic_DNA"/>
</dbReference>